<dbReference type="AlphaFoldDB" id="A0A0L1LXY0"/>
<accession>A0A0L1LXY0</accession>
<organism evidence="1 2">
    <name type="scientific">Pseudomonas syringae</name>
    <dbReference type="NCBI Taxonomy" id="317"/>
    <lineage>
        <taxon>Bacteria</taxon>
        <taxon>Pseudomonadati</taxon>
        <taxon>Pseudomonadota</taxon>
        <taxon>Gammaproteobacteria</taxon>
        <taxon>Pseudomonadales</taxon>
        <taxon>Pseudomonadaceae</taxon>
        <taxon>Pseudomonas</taxon>
    </lineage>
</organism>
<evidence type="ECO:0000313" key="2">
    <source>
        <dbReference type="Proteomes" id="UP000036955"/>
    </source>
</evidence>
<name>A0A0L1LXY0_PSESX</name>
<gene>
    <name evidence="1" type="ORF">ACS77_24100</name>
</gene>
<dbReference type="PATRIC" id="fig|317.197.peg.4842"/>
<evidence type="ECO:0000313" key="1">
    <source>
        <dbReference type="EMBL" id="KNH21032.1"/>
    </source>
</evidence>
<dbReference type="EMBL" id="LFQK01000051">
    <property type="protein sequence ID" value="KNH21032.1"/>
    <property type="molecule type" value="Genomic_DNA"/>
</dbReference>
<comment type="caution">
    <text evidence="1">The sequence shown here is derived from an EMBL/GenBank/DDBJ whole genome shotgun (WGS) entry which is preliminary data.</text>
</comment>
<protein>
    <submittedName>
        <fullName evidence="1">Uncharacterized protein</fullName>
    </submittedName>
</protein>
<dbReference type="Proteomes" id="UP000036955">
    <property type="component" value="Unassembled WGS sequence"/>
</dbReference>
<sequence>MEATEEPRVPLKVGLVFGGTDFADVVADTLEEVMNVPDDQSTFLQAKENPAEAGLCRLFP</sequence>
<reference evidence="1 2" key="1">
    <citation type="submission" date="2015-06" db="EMBL/GenBank/DDBJ databases">
        <authorList>
            <person name="Hoefler B.C."/>
            <person name="Straight P.D."/>
        </authorList>
    </citation>
    <scope>NUCLEOTIDE SEQUENCE [LARGE SCALE GENOMIC DNA]</scope>
    <source>
        <strain evidence="1 2">Riq4</strain>
    </source>
</reference>
<proteinExistence type="predicted"/>